<dbReference type="SUPFAM" id="SSF52467">
    <property type="entry name" value="DHS-like NAD/FAD-binding domain"/>
    <property type="match status" value="1"/>
</dbReference>
<evidence type="ECO:0000259" key="3">
    <source>
        <dbReference type="SMART" id="SM00893"/>
    </source>
</evidence>
<dbReference type="EMBL" id="JAVDUU010000003">
    <property type="protein sequence ID" value="MDR6943519.1"/>
    <property type="molecule type" value="Genomic_DNA"/>
</dbReference>
<evidence type="ECO:0000313" key="4">
    <source>
        <dbReference type="EMBL" id="MDR6943519.1"/>
    </source>
</evidence>
<sequence length="325" mass="34588">MSVVVLVEHTEGNIKKKSLEAIQYAAGIAQKTGTTVSAVVLGTLADNVMQDLGQYGAQKVLHVPDARLNQLHARAYTNALITAAQKEDSKIIIALHDINGRAVAPRLSAKLKAGLVAGALSYPDLTNGFAIKKQVFSGKAFAYVNITSDVKVITLMLNTFPLSKTEGSASIQKLDVNFSDKDFGIRVKETNKITGDIQLADAQLVVSGGRGMKGPENWGLIEGLAKELGAATACSRPVADAHWRPHHEHVGQTGGTVRPDLYIAVGISGAIQHLAGVSGSKTIVVINKDPEAPFFKAANYGVVGDALEILPRLTQAVEKFRQNHK</sequence>
<dbReference type="RefSeq" id="WP_310097896.1">
    <property type="nucleotide sequence ID" value="NZ_JAVDUU010000003.1"/>
</dbReference>
<gene>
    <name evidence="4" type="ORF">J2W55_003372</name>
</gene>
<dbReference type="SMART" id="SM00893">
    <property type="entry name" value="ETF"/>
    <property type="match status" value="1"/>
</dbReference>
<comment type="similarity">
    <text evidence="1">Belongs to the ETF alpha-subunit/FixB family.</text>
</comment>
<evidence type="ECO:0000256" key="2">
    <source>
        <dbReference type="ARBA" id="ARBA00022982"/>
    </source>
</evidence>
<dbReference type="InterPro" id="IPR029035">
    <property type="entry name" value="DHS-like_NAD/FAD-binding_dom"/>
</dbReference>
<dbReference type="InterPro" id="IPR014731">
    <property type="entry name" value="ETF_asu_C"/>
</dbReference>
<accession>A0ABU1TE30</accession>
<dbReference type="Pfam" id="PF01012">
    <property type="entry name" value="ETF"/>
    <property type="match status" value="1"/>
</dbReference>
<reference evidence="4 5" key="1">
    <citation type="submission" date="2023-07" db="EMBL/GenBank/DDBJ databases">
        <title>Sorghum-associated microbial communities from plants grown in Nebraska, USA.</title>
        <authorList>
            <person name="Schachtman D."/>
        </authorList>
    </citation>
    <scope>NUCLEOTIDE SEQUENCE [LARGE SCALE GENOMIC DNA]</scope>
    <source>
        <strain evidence="4 5">3262</strain>
    </source>
</reference>
<comment type="caution">
    <text evidence="4">The sequence shown here is derived from an EMBL/GenBank/DDBJ whole genome shotgun (WGS) entry which is preliminary data.</text>
</comment>
<keyword evidence="2" id="KW-0249">Electron transport</keyword>
<dbReference type="Gene3D" id="3.40.50.620">
    <property type="entry name" value="HUPs"/>
    <property type="match status" value="1"/>
</dbReference>
<dbReference type="Pfam" id="PF00766">
    <property type="entry name" value="ETF_alpha"/>
    <property type="match status" value="1"/>
</dbReference>
<keyword evidence="2" id="KW-0813">Transport</keyword>
<proteinExistence type="inferred from homology"/>
<dbReference type="Proteomes" id="UP001247620">
    <property type="component" value="Unassembled WGS sequence"/>
</dbReference>
<protein>
    <submittedName>
        <fullName evidence="4">Electron transfer flavoprotein alpha subunit</fullName>
    </submittedName>
</protein>
<dbReference type="InterPro" id="IPR014730">
    <property type="entry name" value="ETF_a/b_N"/>
</dbReference>
<dbReference type="Gene3D" id="3.40.50.1220">
    <property type="entry name" value="TPP-binding domain"/>
    <property type="match status" value="1"/>
</dbReference>
<evidence type="ECO:0000313" key="5">
    <source>
        <dbReference type="Proteomes" id="UP001247620"/>
    </source>
</evidence>
<dbReference type="PANTHER" id="PTHR43153:SF1">
    <property type="entry name" value="ELECTRON TRANSFER FLAVOPROTEIN SUBUNIT ALPHA, MITOCHONDRIAL"/>
    <property type="match status" value="1"/>
</dbReference>
<dbReference type="PIRSF" id="PIRSF000089">
    <property type="entry name" value="Electra_flavoP_a"/>
    <property type="match status" value="1"/>
</dbReference>
<dbReference type="InterPro" id="IPR001308">
    <property type="entry name" value="ETF_a/FixB"/>
</dbReference>
<keyword evidence="5" id="KW-1185">Reference proteome</keyword>
<feature type="domain" description="Electron transfer flavoprotein alpha/beta-subunit N-terminal" evidence="3">
    <location>
        <begin position="3"/>
        <end position="187"/>
    </location>
</feature>
<dbReference type="InterPro" id="IPR014729">
    <property type="entry name" value="Rossmann-like_a/b/a_fold"/>
</dbReference>
<dbReference type="PANTHER" id="PTHR43153">
    <property type="entry name" value="ELECTRON TRANSFER FLAVOPROTEIN ALPHA"/>
    <property type="match status" value="1"/>
</dbReference>
<name>A0ABU1TE30_9SPHI</name>
<evidence type="ECO:0000256" key="1">
    <source>
        <dbReference type="ARBA" id="ARBA00005817"/>
    </source>
</evidence>
<organism evidence="4 5">
    <name type="scientific">Mucilaginibacter pocheonensis</name>
    <dbReference type="NCBI Taxonomy" id="398050"/>
    <lineage>
        <taxon>Bacteria</taxon>
        <taxon>Pseudomonadati</taxon>
        <taxon>Bacteroidota</taxon>
        <taxon>Sphingobacteriia</taxon>
        <taxon>Sphingobacteriales</taxon>
        <taxon>Sphingobacteriaceae</taxon>
        <taxon>Mucilaginibacter</taxon>
    </lineage>
</organism>
<dbReference type="SUPFAM" id="SSF52402">
    <property type="entry name" value="Adenine nucleotide alpha hydrolases-like"/>
    <property type="match status" value="1"/>
</dbReference>